<evidence type="ECO:0000313" key="4">
    <source>
        <dbReference type="Proteomes" id="UP000640509"/>
    </source>
</evidence>
<evidence type="ECO:0000313" key="3">
    <source>
        <dbReference type="EMBL" id="GGF69738.1"/>
    </source>
</evidence>
<gene>
    <name evidence="3" type="ORF">GCM10011402_22820</name>
</gene>
<evidence type="ECO:0000256" key="1">
    <source>
        <dbReference type="SAM" id="MobiDB-lite"/>
    </source>
</evidence>
<dbReference type="InterPro" id="IPR004365">
    <property type="entry name" value="NA-bd_OB_tRNA"/>
</dbReference>
<dbReference type="EMBL" id="BMIV01000007">
    <property type="protein sequence ID" value="GGF69738.1"/>
    <property type="molecule type" value="Genomic_DNA"/>
</dbReference>
<evidence type="ECO:0000259" key="2">
    <source>
        <dbReference type="Pfam" id="PF01336"/>
    </source>
</evidence>
<dbReference type="CDD" id="cd04485">
    <property type="entry name" value="DnaE_OBF"/>
    <property type="match status" value="1"/>
</dbReference>
<feature type="domain" description="OB" evidence="2">
    <location>
        <begin position="2"/>
        <end position="51"/>
    </location>
</feature>
<dbReference type="Pfam" id="PF01336">
    <property type="entry name" value="tRNA_anti-codon"/>
    <property type="match status" value="1"/>
</dbReference>
<accession>A0ABQ1VI92</accession>
<protein>
    <recommendedName>
        <fullName evidence="2">OB domain-containing protein</fullName>
    </recommendedName>
</protein>
<organism evidence="3 4">
    <name type="scientific">Paracoccus acridae</name>
    <dbReference type="NCBI Taxonomy" id="1795310"/>
    <lineage>
        <taxon>Bacteria</taxon>
        <taxon>Pseudomonadati</taxon>
        <taxon>Pseudomonadota</taxon>
        <taxon>Alphaproteobacteria</taxon>
        <taxon>Rhodobacterales</taxon>
        <taxon>Paracoccaceae</taxon>
        <taxon>Paracoccus</taxon>
    </lineage>
</organism>
<reference evidence="4" key="1">
    <citation type="journal article" date="2019" name="Int. J. Syst. Evol. Microbiol.">
        <title>The Global Catalogue of Microorganisms (GCM) 10K type strain sequencing project: providing services to taxonomists for standard genome sequencing and annotation.</title>
        <authorList>
            <consortium name="The Broad Institute Genomics Platform"/>
            <consortium name="The Broad Institute Genome Sequencing Center for Infectious Disease"/>
            <person name="Wu L."/>
            <person name="Ma J."/>
        </authorList>
    </citation>
    <scope>NUCLEOTIDE SEQUENCE [LARGE SCALE GENOMIC DNA]</scope>
    <source>
        <strain evidence="4">CGMCC 1.15419</strain>
    </source>
</reference>
<proteinExistence type="predicted"/>
<sequence length="100" mass="11197">MEDETGTANLVIWPKTFAAFRKVVMTARLIDVKGRVQRGDGVIHVVAASLTDRSDVLSRLSNERLALPMSHADEVNRPIPASRQTHPRDVQVIPKSRDFH</sequence>
<comment type="caution">
    <text evidence="3">The sequence shown here is derived from an EMBL/GenBank/DDBJ whole genome shotgun (WGS) entry which is preliminary data.</text>
</comment>
<dbReference type="Proteomes" id="UP000640509">
    <property type="component" value="Unassembled WGS sequence"/>
</dbReference>
<keyword evidence="4" id="KW-1185">Reference proteome</keyword>
<feature type="region of interest" description="Disordered" evidence="1">
    <location>
        <begin position="71"/>
        <end position="100"/>
    </location>
</feature>
<name>A0ABQ1VI92_9RHOB</name>